<organism evidence="3 4">
    <name type="scientific">Chaetomium globosum (strain ATCC 6205 / CBS 148.51 / DSM 1962 / NBRC 6347 / NRRL 1970)</name>
    <name type="common">Soil fungus</name>
    <dbReference type="NCBI Taxonomy" id="306901"/>
    <lineage>
        <taxon>Eukaryota</taxon>
        <taxon>Fungi</taxon>
        <taxon>Dikarya</taxon>
        <taxon>Ascomycota</taxon>
        <taxon>Pezizomycotina</taxon>
        <taxon>Sordariomycetes</taxon>
        <taxon>Sordariomycetidae</taxon>
        <taxon>Sordariales</taxon>
        <taxon>Chaetomiaceae</taxon>
        <taxon>Chaetomium</taxon>
    </lineage>
</organism>
<feature type="compositionally biased region" description="Gly residues" evidence="1">
    <location>
        <begin position="161"/>
        <end position="179"/>
    </location>
</feature>
<dbReference type="EMBL" id="CH408035">
    <property type="protein sequence ID" value="EAQ83776.1"/>
    <property type="molecule type" value="Genomic_DNA"/>
</dbReference>
<dbReference type="VEuPathDB" id="FungiDB:CHGG_10180"/>
<dbReference type="Gene3D" id="2.20.70.10">
    <property type="match status" value="1"/>
</dbReference>
<dbReference type="CDD" id="cd00201">
    <property type="entry name" value="WW"/>
    <property type="match status" value="1"/>
</dbReference>
<feature type="compositionally biased region" description="Pro residues" evidence="1">
    <location>
        <begin position="270"/>
        <end position="281"/>
    </location>
</feature>
<feature type="compositionally biased region" description="Low complexity" evidence="1">
    <location>
        <begin position="122"/>
        <end position="134"/>
    </location>
</feature>
<protein>
    <recommendedName>
        <fullName evidence="2">WW domain-containing protein</fullName>
    </recommendedName>
</protein>
<dbReference type="RefSeq" id="XP_001228107.1">
    <property type="nucleotide sequence ID" value="XM_001228106.1"/>
</dbReference>
<dbReference type="eggNOG" id="ENOG502S4HG">
    <property type="taxonomic scope" value="Eukaryota"/>
</dbReference>
<feature type="compositionally biased region" description="Gly residues" evidence="1">
    <location>
        <begin position="135"/>
        <end position="149"/>
    </location>
</feature>
<feature type="compositionally biased region" description="Low complexity" evidence="1">
    <location>
        <begin position="352"/>
        <end position="365"/>
    </location>
</feature>
<dbReference type="SUPFAM" id="SSF51045">
    <property type="entry name" value="WW domain"/>
    <property type="match status" value="1"/>
</dbReference>
<feature type="region of interest" description="Disordered" evidence="1">
    <location>
        <begin position="189"/>
        <end position="216"/>
    </location>
</feature>
<dbReference type="InterPro" id="IPR001202">
    <property type="entry name" value="WW_dom"/>
</dbReference>
<dbReference type="PROSITE" id="PS01159">
    <property type="entry name" value="WW_DOMAIN_1"/>
    <property type="match status" value="1"/>
</dbReference>
<feature type="domain" description="WW" evidence="2">
    <location>
        <begin position="17"/>
        <end position="51"/>
    </location>
</feature>
<dbReference type="InterPro" id="IPR036020">
    <property type="entry name" value="WW_dom_sf"/>
</dbReference>
<dbReference type="AlphaFoldDB" id="Q2GPC4"/>
<feature type="compositionally biased region" description="Low complexity" evidence="1">
    <location>
        <begin position="374"/>
        <end position="385"/>
    </location>
</feature>
<gene>
    <name evidence="3" type="ORF">CHGG_10180</name>
</gene>
<feature type="compositionally biased region" description="Polar residues" evidence="1">
    <location>
        <begin position="189"/>
        <end position="203"/>
    </location>
</feature>
<evidence type="ECO:0000256" key="1">
    <source>
        <dbReference type="SAM" id="MobiDB-lite"/>
    </source>
</evidence>
<feature type="region of interest" description="Disordered" evidence="1">
    <location>
        <begin position="251"/>
        <end position="397"/>
    </location>
</feature>
<dbReference type="Proteomes" id="UP000001056">
    <property type="component" value="Unassembled WGS sequence"/>
</dbReference>
<dbReference type="OMA" id="YYVQLAT"/>
<sequence length="397" mass="39440">MAGPPSPGSDGPTFGPPPLPAGWIAQWDASSKKYYFVQLSTGASQWDTPTEAAPVGGTPAARSDHPYGVPHGANGGAEIIVHPDGSRTARYPDGRLEPVHPREDDYTSGTRGIGGGDGDRGLGSFLGNTLSSLGGKQGGGSHGGGGGVGGVAGQLVSGLLSSGGSGGGHSSGGGGGIGGKLASQLASNLFSSGKPSSQPQNYHGGQSSGHSSGGGLGGIVGGVANMFGGKPHGSVRFKTLKCHHKKLTARQGQNNFGYSNNGQTGGYSAPAPPTSYQPPSQPGTTPSHYGSASSYQSSSQHHAPSSQYTSSYSTSGPSSHNQSYGASPHGQSQSYGPPSYGAPPAVPGAYGQHNQSHYSQPQYSSGGSGGGHSGYPSQPQYASGGHHQGYGGSGQYH</sequence>
<dbReference type="OrthoDB" id="2367685at2759"/>
<dbReference type="SMART" id="SM00456">
    <property type="entry name" value="WW"/>
    <property type="match status" value="1"/>
</dbReference>
<keyword evidence="4" id="KW-1185">Reference proteome</keyword>
<feature type="region of interest" description="Disordered" evidence="1">
    <location>
        <begin position="1"/>
        <end position="21"/>
    </location>
</feature>
<name>Q2GPC4_CHAGB</name>
<reference evidence="4" key="1">
    <citation type="journal article" date="2015" name="Genome Announc.">
        <title>Draft genome sequence of the cellulolytic fungus Chaetomium globosum.</title>
        <authorList>
            <person name="Cuomo C.A."/>
            <person name="Untereiner W.A."/>
            <person name="Ma L.-J."/>
            <person name="Grabherr M."/>
            <person name="Birren B.W."/>
        </authorList>
    </citation>
    <scope>NUCLEOTIDE SEQUENCE [LARGE SCALE GENOMIC DNA]</scope>
    <source>
        <strain evidence="4">ATCC 6205 / CBS 148.51 / DSM 1962 / NBRC 6347 / NRRL 1970</strain>
    </source>
</reference>
<dbReference type="PROSITE" id="PS50020">
    <property type="entry name" value="WW_DOMAIN_2"/>
    <property type="match status" value="1"/>
</dbReference>
<dbReference type="STRING" id="306901.Q2GPC4"/>
<dbReference type="GeneID" id="4396493"/>
<feature type="compositionally biased region" description="Basic and acidic residues" evidence="1">
    <location>
        <begin position="84"/>
        <end position="105"/>
    </location>
</feature>
<evidence type="ECO:0000313" key="3">
    <source>
        <dbReference type="EMBL" id="EAQ83776.1"/>
    </source>
</evidence>
<dbReference type="Pfam" id="PF00397">
    <property type="entry name" value="WW"/>
    <property type="match status" value="1"/>
</dbReference>
<dbReference type="InParanoid" id="Q2GPC4"/>
<feature type="region of interest" description="Disordered" evidence="1">
    <location>
        <begin position="161"/>
        <end position="180"/>
    </location>
</feature>
<feature type="compositionally biased region" description="Polar residues" evidence="1">
    <location>
        <begin position="251"/>
        <end position="262"/>
    </location>
</feature>
<feature type="region of interest" description="Disordered" evidence="1">
    <location>
        <begin position="46"/>
        <end position="149"/>
    </location>
</feature>
<accession>Q2GPC4</accession>
<dbReference type="HOGENOM" id="CLU_033083_0_0_1"/>
<feature type="compositionally biased region" description="Polar residues" evidence="1">
    <location>
        <begin position="320"/>
        <end position="336"/>
    </location>
</feature>
<feature type="compositionally biased region" description="Gly residues" evidence="1">
    <location>
        <begin position="386"/>
        <end position="397"/>
    </location>
</feature>
<evidence type="ECO:0000259" key="2">
    <source>
        <dbReference type="PROSITE" id="PS50020"/>
    </source>
</evidence>
<feature type="compositionally biased region" description="Low complexity" evidence="1">
    <location>
        <begin position="286"/>
        <end position="319"/>
    </location>
</feature>
<evidence type="ECO:0000313" key="4">
    <source>
        <dbReference type="Proteomes" id="UP000001056"/>
    </source>
</evidence>
<proteinExistence type="predicted"/>